<accession>A0A0L0DDY2</accession>
<dbReference type="Proteomes" id="UP000054408">
    <property type="component" value="Unassembled WGS sequence"/>
</dbReference>
<dbReference type="PANTHER" id="PTHR23308">
    <property type="entry name" value="NUCLEAR INHIBITOR OF PROTEIN PHOSPHATASE-1"/>
    <property type="match status" value="1"/>
</dbReference>
<reference evidence="2 3" key="1">
    <citation type="submission" date="2010-05" db="EMBL/GenBank/DDBJ databases">
        <title>The Genome Sequence of Thecamonas trahens ATCC 50062.</title>
        <authorList>
            <consortium name="The Broad Institute Genome Sequencing Platform"/>
            <person name="Russ C."/>
            <person name="Cuomo C."/>
            <person name="Shea T."/>
            <person name="Young S.K."/>
            <person name="Zeng Q."/>
            <person name="Koehrsen M."/>
            <person name="Haas B."/>
            <person name="Borodovsky M."/>
            <person name="Guigo R."/>
            <person name="Alvarado L."/>
            <person name="Berlin A."/>
            <person name="Bochicchio J."/>
            <person name="Borenstein D."/>
            <person name="Chapman S."/>
            <person name="Chen Z."/>
            <person name="Freedman E."/>
            <person name="Gellesch M."/>
            <person name="Goldberg J."/>
            <person name="Griggs A."/>
            <person name="Gujja S."/>
            <person name="Heilman E."/>
            <person name="Heiman D."/>
            <person name="Hepburn T."/>
            <person name="Howarth C."/>
            <person name="Jen D."/>
            <person name="Larson L."/>
            <person name="Mehta T."/>
            <person name="Park D."/>
            <person name="Pearson M."/>
            <person name="Roberts A."/>
            <person name="Saif S."/>
            <person name="Shenoy N."/>
            <person name="Sisk P."/>
            <person name="Stolte C."/>
            <person name="Sykes S."/>
            <person name="Thomson T."/>
            <person name="Walk T."/>
            <person name="White J."/>
            <person name="Yandava C."/>
            <person name="Burger G."/>
            <person name="Gray M.W."/>
            <person name="Holland P.W.H."/>
            <person name="King N."/>
            <person name="Lang F.B.F."/>
            <person name="Roger A.J."/>
            <person name="Ruiz-Trillo I."/>
            <person name="Lander E."/>
            <person name="Nusbaum C."/>
        </authorList>
    </citation>
    <scope>NUCLEOTIDE SEQUENCE [LARGE SCALE GENOMIC DNA]</scope>
    <source>
        <strain evidence="2 3">ATCC 50062</strain>
    </source>
</reference>
<proteinExistence type="predicted"/>
<protein>
    <recommendedName>
        <fullName evidence="1">FHA domain-containing protein</fullName>
    </recommendedName>
</protein>
<dbReference type="RefSeq" id="XP_013756900.1">
    <property type="nucleotide sequence ID" value="XM_013901446.1"/>
</dbReference>
<dbReference type="Pfam" id="PF00498">
    <property type="entry name" value="FHA"/>
    <property type="match status" value="2"/>
</dbReference>
<dbReference type="SMART" id="SM00240">
    <property type="entry name" value="FHA"/>
    <property type="match status" value="2"/>
</dbReference>
<dbReference type="CDD" id="cd00060">
    <property type="entry name" value="FHA"/>
    <property type="match status" value="2"/>
</dbReference>
<dbReference type="InterPro" id="IPR050923">
    <property type="entry name" value="Cell_Proc_Reg/RNA_Proc"/>
</dbReference>
<dbReference type="InterPro" id="IPR000253">
    <property type="entry name" value="FHA_dom"/>
</dbReference>
<dbReference type="EMBL" id="GL349461">
    <property type="protein sequence ID" value="KNC50356.1"/>
    <property type="molecule type" value="Genomic_DNA"/>
</dbReference>
<dbReference type="SUPFAM" id="SSF49879">
    <property type="entry name" value="SMAD/FHA domain"/>
    <property type="match status" value="2"/>
</dbReference>
<evidence type="ECO:0000259" key="1">
    <source>
        <dbReference type="PROSITE" id="PS50006"/>
    </source>
</evidence>
<dbReference type="AlphaFoldDB" id="A0A0L0DDY2"/>
<name>A0A0L0DDY2_THETB</name>
<dbReference type="InterPro" id="IPR008984">
    <property type="entry name" value="SMAD_FHA_dom_sf"/>
</dbReference>
<dbReference type="PROSITE" id="PS50006">
    <property type="entry name" value="FHA_DOMAIN"/>
    <property type="match status" value="2"/>
</dbReference>
<evidence type="ECO:0000313" key="3">
    <source>
        <dbReference type="Proteomes" id="UP000054408"/>
    </source>
</evidence>
<gene>
    <name evidence="2" type="ORF">AMSG_06844</name>
</gene>
<organism evidence="2 3">
    <name type="scientific">Thecamonas trahens ATCC 50062</name>
    <dbReference type="NCBI Taxonomy" id="461836"/>
    <lineage>
        <taxon>Eukaryota</taxon>
        <taxon>Apusozoa</taxon>
        <taxon>Apusomonadida</taxon>
        <taxon>Apusomonadidae</taxon>
        <taxon>Thecamonas</taxon>
    </lineage>
</organism>
<keyword evidence="3" id="KW-1185">Reference proteome</keyword>
<dbReference type="GeneID" id="25565916"/>
<dbReference type="Gene3D" id="2.60.200.20">
    <property type="match status" value="2"/>
</dbReference>
<feature type="domain" description="FHA" evidence="1">
    <location>
        <begin position="61"/>
        <end position="115"/>
    </location>
</feature>
<feature type="domain" description="FHA" evidence="1">
    <location>
        <begin position="212"/>
        <end position="261"/>
    </location>
</feature>
<evidence type="ECO:0000313" key="2">
    <source>
        <dbReference type="EMBL" id="KNC50356.1"/>
    </source>
</evidence>
<sequence length="373" mass="39167">MSAHASPRSDGSDGDEAVLVLEVLGECTAAPLVELNGEAAGGDGVETTGMGVRVVVAGRLTVLGRACREARADVVVVCPTMSKLHCAVVWCQQRSGFFLFDCGSLNGTYASRATRSPADARPLQYEFIGDAGMPAGTRDARSARLEPGSFFKAAACVFYVRDVVVAGEARTMAPGAPLVDARGWRAPCPRMDLQVAAGPDVGVRICVNDLGCVVGRHRLLSTLVIHDAENNLSRAHAQIQYQSELGSFVLVDMSSTGTWVSTNFDPVAAFVGGLWTGTSTYHPSSIEWTRVVPGSPVIVKPGDVIRCGKATVLAVVEPEPSPLAHHGFPLLATRLALDHLGALDAVRGLALSRASLSDSSLCLSYDDALDPLA</sequence>